<keyword evidence="4 6" id="KW-0472">Membrane</keyword>
<organism evidence="8 9">
    <name type="scientific">Botryosphaeria dothidea</name>
    <dbReference type="NCBI Taxonomy" id="55169"/>
    <lineage>
        <taxon>Eukaryota</taxon>
        <taxon>Fungi</taxon>
        <taxon>Dikarya</taxon>
        <taxon>Ascomycota</taxon>
        <taxon>Pezizomycotina</taxon>
        <taxon>Dothideomycetes</taxon>
        <taxon>Dothideomycetes incertae sedis</taxon>
        <taxon>Botryosphaeriales</taxon>
        <taxon>Botryosphaeriaceae</taxon>
        <taxon>Botryosphaeria</taxon>
    </lineage>
</organism>
<feature type="region of interest" description="Disordered" evidence="5">
    <location>
        <begin position="265"/>
        <end position="319"/>
    </location>
</feature>
<feature type="transmembrane region" description="Helical" evidence="6">
    <location>
        <begin position="591"/>
        <end position="609"/>
    </location>
</feature>
<dbReference type="PANTHER" id="PTHR31310:SF10">
    <property type="entry name" value="INOSITOLPHOSPHOTRANSFERASE AUR1_IPT1 DOMAIN-CONTAINING PROTEIN"/>
    <property type="match status" value="1"/>
</dbReference>
<evidence type="ECO:0000256" key="1">
    <source>
        <dbReference type="ARBA" id="ARBA00004141"/>
    </source>
</evidence>
<feature type="transmembrane region" description="Helical" evidence="6">
    <location>
        <begin position="712"/>
        <end position="733"/>
    </location>
</feature>
<feature type="domain" description="Inositolphosphotransferase Aur1/Ipt1" evidence="7">
    <location>
        <begin position="522"/>
        <end position="664"/>
    </location>
</feature>
<evidence type="ECO:0000259" key="7">
    <source>
        <dbReference type="Pfam" id="PF14378"/>
    </source>
</evidence>
<proteinExistence type="predicted"/>
<feature type="transmembrane region" description="Helical" evidence="6">
    <location>
        <begin position="474"/>
        <end position="494"/>
    </location>
</feature>
<dbReference type="GO" id="GO:0016020">
    <property type="term" value="C:membrane"/>
    <property type="evidence" value="ECO:0007669"/>
    <property type="project" value="UniProtKB-SubCell"/>
</dbReference>
<accession>A0A8H4IXG2</accession>
<protein>
    <recommendedName>
        <fullName evidence="7">Inositolphosphotransferase Aur1/Ipt1 domain-containing protein</fullName>
    </recommendedName>
</protein>
<dbReference type="CDD" id="cd03386">
    <property type="entry name" value="PAP2_Aur1_like"/>
    <property type="match status" value="1"/>
</dbReference>
<evidence type="ECO:0000256" key="6">
    <source>
        <dbReference type="SAM" id="Phobius"/>
    </source>
</evidence>
<dbReference type="OrthoDB" id="2566866at2759"/>
<dbReference type="EMBL" id="WWBZ02000022">
    <property type="protein sequence ID" value="KAF4308122.1"/>
    <property type="molecule type" value="Genomic_DNA"/>
</dbReference>
<keyword evidence="3 6" id="KW-1133">Transmembrane helix</keyword>
<evidence type="ECO:0000313" key="8">
    <source>
        <dbReference type="EMBL" id="KAF4308122.1"/>
    </source>
</evidence>
<comment type="subcellular location">
    <subcellularLocation>
        <location evidence="1">Membrane</location>
        <topology evidence="1">Multi-pass membrane protein</topology>
    </subcellularLocation>
</comment>
<feature type="transmembrane region" description="Helical" evidence="6">
    <location>
        <begin position="684"/>
        <end position="706"/>
    </location>
</feature>
<keyword evidence="9" id="KW-1185">Reference proteome</keyword>
<feature type="region of interest" description="Disordered" evidence="5">
    <location>
        <begin position="195"/>
        <end position="242"/>
    </location>
</feature>
<dbReference type="InterPro" id="IPR026841">
    <property type="entry name" value="Aur1/Ipt1"/>
</dbReference>
<evidence type="ECO:0000313" key="9">
    <source>
        <dbReference type="Proteomes" id="UP000572817"/>
    </source>
</evidence>
<dbReference type="AlphaFoldDB" id="A0A8H4IXG2"/>
<dbReference type="Pfam" id="PF14378">
    <property type="entry name" value="PAP2_3"/>
    <property type="match status" value="1"/>
</dbReference>
<evidence type="ECO:0000256" key="2">
    <source>
        <dbReference type="ARBA" id="ARBA00022692"/>
    </source>
</evidence>
<feature type="transmembrane region" description="Helical" evidence="6">
    <location>
        <begin position="643"/>
        <end position="663"/>
    </location>
</feature>
<feature type="transmembrane region" description="Helical" evidence="6">
    <location>
        <begin position="372"/>
        <end position="394"/>
    </location>
</feature>
<feature type="transmembrane region" description="Helical" evidence="6">
    <location>
        <begin position="559"/>
        <end position="579"/>
    </location>
</feature>
<keyword evidence="2 6" id="KW-0812">Transmembrane</keyword>
<reference evidence="8" key="1">
    <citation type="submission" date="2020-04" db="EMBL/GenBank/DDBJ databases">
        <title>Genome Assembly and Annotation of Botryosphaeria dothidea sdau 11-99, a Latent Pathogen of Apple Fruit Ring Rot in China.</title>
        <authorList>
            <person name="Yu C."/>
            <person name="Diao Y."/>
            <person name="Lu Q."/>
            <person name="Zhao J."/>
            <person name="Cui S."/>
            <person name="Peng C."/>
            <person name="He B."/>
            <person name="Liu H."/>
        </authorList>
    </citation>
    <scope>NUCLEOTIDE SEQUENCE [LARGE SCALE GENOMIC DNA]</scope>
    <source>
        <strain evidence="8">Sdau11-99</strain>
    </source>
</reference>
<name>A0A8H4IXG2_9PEZI</name>
<dbReference type="PANTHER" id="PTHR31310">
    <property type="match status" value="1"/>
</dbReference>
<evidence type="ECO:0000256" key="5">
    <source>
        <dbReference type="SAM" id="MobiDB-lite"/>
    </source>
</evidence>
<dbReference type="InterPro" id="IPR052185">
    <property type="entry name" value="IPC_Synthase-Related"/>
</dbReference>
<dbReference type="Proteomes" id="UP000572817">
    <property type="component" value="Unassembled WGS sequence"/>
</dbReference>
<comment type="caution">
    <text evidence="8">The sequence shown here is derived from an EMBL/GenBank/DDBJ whole genome shotgun (WGS) entry which is preliminary data.</text>
</comment>
<gene>
    <name evidence="8" type="ORF">GTA08_BOTSDO03505</name>
</gene>
<evidence type="ECO:0000256" key="4">
    <source>
        <dbReference type="ARBA" id="ARBA00023136"/>
    </source>
</evidence>
<feature type="compositionally biased region" description="Low complexity" evidence="5">
    <location>
        <begin position="271"/>
        <end position="284"/>
    </location>
</feature>
<evidence type="ECO:0000256" key="3">
    <source>
        <dbReference type="ARBA" id="ARBA00022989"/>
    </source>
</evidence>
<sequence length="763" mass="86230">MNPPRRRWGEMKNQHQQPSNYFLGLDAAANGFSFETQSTLSVEDFCQDADRSVASSTSFDHRPTYVSPPTSTYSHSNAGDFCGPNQYHTSGNTYLWGCHAALSDYATSTDGQEPSFIDPRIFSEDFVQQSHIDVPPTGGPPIEGPSNYDLQSPFPGVAMPAEDFSVPINPLEGTPEIRVEGMESWLYDTYHAGDNTRRQQLPPHGVDPFPQPTHLNVPYRSQTEPDDDQRSDSSFNTSHTGVIEGITTPIRGIAVVIAAKNSYTPRTSDVTKGPTTRPTNTPGGQVHSPVILCRTPSPTPPVQRSPSHPQLPRALAPSVPTGAPLYGRIECTYEPSRRFPANPSPSCTVVKMKPDTITYPIEEPVWNSKPAWVLPGWAEPIMVASILFGAMYMTRRKGYSIRRKPKGYKSILDDEPGSGRSSDELLRYDSENEDDAQDPIAASKHLPKQRECCCGIVVQTPNTSRFKNNIHSRILQKFPFLIEMFYWIINYAFYRMTAITSQRIFAKTGIWNVAQEHGINVLKFEHLSGFSWFFPVQERQVQQWFMHGHQDALTALNKAYALIHIPGTVGFICWYYYIAPSHPTFAIARRTMTLTNFLAFITFIFYPCMPPRLLPREYGYLDTVRHDDAQSVWMSGKYVNSLAAMPSMHFGYSFCIGMTLIYHSGLFRRTLERGEMRKSAFWKLFYLLVGIGYPSFILTVIVATANHYFLDAVVATCYVFIAYACNQVFYVFLPLEDWFLWLLRAEKPIPSTGERFRERGGRI</sequence>